<comment type="caution">
    <text evidence="7">The sequence shown here is derived from an EMBL/GenBank/DDBJ whole genome shotgun (WGS) entry which is preliminary data.</text>
</comment>
<dbReference type="Proteomes" id="UP000050502">
    <property type="component" value="Unassembled WGS sequence"/>
</dbReference>
<evidence type="ECO:0000256" key="3">
    <source>
        <dbReference type="ARBA" id="ARBA00022989"/>
    </source>
</evidence>
<dbReference type="EMBL" id="LGKN01000009">
    <property type="protein sequence ID" value="KPL86270.1"/>
    <property type="molecule type" value="Genomic_DNA"/>
</dbReference>
<comment type="subcellular location">
    <subcellularLocation>
        <location evidence="1">Membrane</location>
        <topology evidence="1">Multi-pass membrane protein</topology>
    </subcellularLocation>
</comment>
<dbReference type="PANTHER" id="PTHR37422:SF13">
    <property type="entry name" value="LIPOPOLYSACCHARIDE BIOSYNTHESIS PROTEIN PA4999-RELATED"/>
    <property type="match status" value="1"/>
</dbReference>
<gene>
    <name evidence="7" type="ORF">SE16_13030</name>
</gene>
<dbReference type="InterPro" id="IPR013783">
    <property type="entry name" value="Ig-like_fold"/>
</dbReference>
<evidence type="ECO:0000256" key="1">
    <source>
        <dbReference type="ARBA" id="ARBA00004141"/>
    </source>
</evidence>
<keyword evidence="2 5" id="KW-0812">Transmembrane</keyword>
<evidence type="ECO:0000256" key="2">
    <source>
        <dbReference type="ARBA" id="ARBA00022692"/>
    </source>
</evidence>
<feature type="transmembrane region" description="Helical" evidence="5">
    <location>
        <begin position="125"/>
        <end position="156"/>
    </location>
</feature>
<keyword evidence="4 5" id="KW-0472">Membrane</keyword>
<feature type="transmembrane region" description="Helical" evidence="5">
    <location>
        <begin position="523"/>
        <end position="541"/>
    </location>
</feature>
<evidence type="ECO:0000313" key="8">
    <source>
        <dbReference type="Proteomes" id="UP000050502"/>
    </source>
</evidence>
<feature type="transmembrane region" description="Helical" evidence="5">
    <location>
        <begin position="249"/>
        <end position="272"/>
    </location>
</feature>
<feature type="transmembrane region" description="Helical" evidence="5">
    <location>
        <begin position="176"/>
        <end position="199"/>
    </location>
</feature>
<feature type="transmembrane region" description="Helical" evidence="5">
    <location>
        <begin position="463"/>
        <end position="485"/>
    </location>
</feature>
<reference evidence="7 8" key="1">
    <citation type="submission" date="2015-07" db="EMBL/GenBank/DDBJ databases">
        <title>Whole genome sequence of Ardenticatena maritima DSM 23922.</title>
        <authorList>
            <person name="Hemp J."/>
            <person name="Ward L.M."/>
            <person name="Pace L.A."/>
            <person name="Fischer W.W."/>
        </authorList>
    </citation>
    <scope>NUCLEOTIDE SEQUENCE [LARGE SCALE GENOMIC DNA]</scope>
    <source>
        <strain evidence="7 8">110S</strain>
    </source>
</reference>
<evidence type="ECO:0000256" key="5">
    <source>
        <dbReference type="SAM" id="Phobius"/>
    </source>
</evidence>
<keyword evidence="3 5" id="KW-1133">Transmembrane helix</keyword>
<evidence type="ECO:0000313" key="7">
    <source>
        <dbReference type="EMBL" id="KPL86270.1"/>
    </source>
</evidence>
<proteinExistence type="predicted"/>
<sequence length="579" mass="63721">MNVKRWATRLDTLAFGLLLVLALLFPFEFVKAPWRPFPWVAITNVEILVALALAGWGAAVLVRRRVAFPHPLGWHVVGWLCVVVLAALLAPAERVSALKFALRTMQAAMVGAAAYDLLHTPKRRYWLFGALATAGGVVALLGFAEAAQWGAVQAWLLNFKHAPTRIGEVVRVSSTLVYATVASMVLELTACAALGMVFVGSRRWWRMGWGVAFLLMLVVQLLTLTRAGTLSMVAALAWCWWWGWRWRWARARLAAVGGVAWLGGVFLLLVWLNPILGLRLKGESDRVWYQAHYAAPPQATAEAGTLVHIPVRVWNKGVRAWHPQGEFAFALSYHLEDEDGAMLTYDGIRSPLPRLVAPGEQVVVQAQVLAPPEAGRYRIEWDMVQEAVTWFSWKGAPTATTWLTVKPTPVSPDALPPQPPPSSAPDDVRLVVPAPGRLTLWRVAWRMVRAHPVLGVGPDNFRLVYGAYAGVAWWDVGIHANNFYIEWLADTGVVGFVVLVLMLTALGRHVWRGLVAATTDERGLLLAGSAALVAWCGHGVLDSFHEFWPTLIPVWLIVGATVRLADTCGAQAVQDAHRI</sequence>
<protein>
    <recommendedName>
        <fullName evidence="6">O-antigen ligase-related domain-containing protein</fullName>
    </recommendedName>
</protein>
<feature type="transmembrane region" description="Helical" evidence="5">
    <location>
        <begin position="491"/>
        <end position="511"/>
    </location>
</feature>
<dbReference type="InterPro" id="IPR007016">
    <property type="entry name" value="O-antigen_ligase-rel_domated"/>
</dbReference>
<feature type="domain" description="O-antigen ligase-related" evidence="6">
    <location>
        <begin position="436"/>
        <end position="500"/>
    </location>
</feature>
<feature type="transmembrane region" description="Helical" evidence="5">
    <location>
        <begin position="39"/>
        <end position="62"/>
    </location>
</feature>
<dbReference type="PANTHER" id="PTHR37422">
    <property type="entry name" value="TEICHURONIC ACID BIOSYNTHESIS PROTEIN TUAE"/>
    <property type="match status" value="1"/>
</dbReference>
<feature type="transmembrane region" description="Helical" evidence="5">
    <location>
        <begin position="98"/>
        <end position="118"/>
    </location>
</feature>
<dbReference type="InterPro" id="IPR051533">
    <property type="entry name" value="WaaL-like"/>
</dbReference>
<feature type="transmembrane region" description="Helical" evidence="5">
    <location>
        <begin position="547"/>
        <end position="565"/>
    </location>
</feature>
<dbReference type="AlphaFoldDB" id="A0A0P6Y323"/>
<dbReference type="Gene3D" id="2.60.40.10">
    <property type="entry name" value="Immunoglobulins"/>
    <property type="match status" value="1"/>
</dbReference>
<evidence type="ECO:0000259" key="6">
    <source>
        <dbReference type="Pfam" id="PF04932"/>
    </source>
</evidence>
<dbReference type="Pfam" id="PF04932">
    <property type="entry name" value="Wzy_C"/>
    <property type="match status" value="1"/>
</dbReference>
<feature type="transmembrane region" description="Helical" evidence="5">
    <location>
        <begin position="211"/>
        <end position="243"/>
    </location>
</feature>
<evidence type="ECO:0000256" key="4">
    <source>
        <dbReference type="ARBA" id="ARBA00023136"/>
    </source>
</evidence>
<dbReference type="GO" id="GO:0016020">
    <property type="term" value="C:membrane"/>
    <property type="evidence" value="ECO:0007669"/>
    <property type="project" value="UniProtKB-SubCell"/>
</dbReference>
<accession>A0A0P6Y323</accession>
<name>A0A0P6Y323_9CHLR</name>
<organism evidence="7 8">
    <name type="scientific">Ardenticatena maritima</name>
    <dbReference type="NCBI Taxonomy" id="872965"/>
    <lineage>
        <taxon>Bacteria</taxon>
        <taxon>Bacillati</taxon>
        <taxon>Chloroflexota</taxon>
        <taxon>Ardenticatenia</taxon>
        <taxon>Ardenticatenales</taxon>
        <taxon>Ardenticatenaceae</taxon>
        <taxon>Ardenticatena</taxon>
    </lineage>
</organism>
<feature type="transmembrane region" description="Helical" evidence="5">
    <location>
        <begin position="74"/>
        <end position="92"/>
    </location>
</feature>